<dbReference type="Gene3D" id="2.60.120.650">
    <property type="entry name" value="Cupin"/>
    <property type="match status" value="1"/>
</dbReference>
<dbReference type="RefSeq" id="WP_062619880.1">
    <property type="nucleotide sequence ID" value="NZ_JRWG01000002.1"/>
</dbReference>
<dbReference type="InterPro" id="IPR041667">
    <property type="entry name" value="Cupin_8"/>
</dbReference>
<sequence>MGHIKTTPIERVRNISKEDFIKNYFKPQKPVLIEGLTENWAAFQKWNLDYIQQHAGDQIVPLYNNEPTKGKQNSAEPATEMKMADYIELIKTKPTDLRIFFYDLKVKLPELLKDFEYPDIGLKFFKRLPVLFFGGEGSKVLPHYDMDLADLVHFHFQGTKSVTLFSPKQTKYLYKIPFAVHNLESIDLDNPDFEKYPALQYLEGLHAIMKHGDALYMPSGYWHYIKYLDGGFSMTLRAFPRHLGRFGNMLYNVFFMRHFENVMRKSFGQKWIDYKEGRTFSKTNKRAAKLKKQAS</sequence>
<feature type="domain" description="JmjC" evidence="1">
    <location>
        <begin position="97"/>
        <end position="257"/>
    </location>
</feature>
<evidence type="ECO:0000313" key="2">
    <source>
        <dbReference type="EMBL" id="KXO00406.1"/>
    </source>
</evidence>
<reference evidence="3" key="1">
    <citation type="submission" date="2014-10" db="EMBL/GenBank/DDBJ databases">
        <title>Genome sequencing of Vitellibacter sp. D-24.</title>
        <authorList>
            <person name="Thevarajoo S."/>
            <person name="Selvaratnam C."/>
            <person name="Goh K.M."/>
            <person name="Chong C.S."/>
        </authorList>
    </citation>
    <scope>NUCLEOTIDE SEQUENCE [LARGE SCALE GENOMIC DNA]</scope>
    <source>
        <strain evidence="3">D-24</strain>
    </source>
</reference>
<evidence type="ECO:0000259" key="1">
    <source>
        <dbReference type="PROSITE" id="PS51184"/>
    </source>
</evidence>
<dbReference type="PATRIC" id="fig|1548749.3.peg.647"/>
<dbReference type="OrthoDB" id="2942327at2"/>
<dbReference type="SUPFAM" id="SSF51197">
    <property type="entry name" value="Clavaminate synthase-like"/>
    <property type="match status" value="1"/>
</dbReference>
<dbReference type="Pfam" id="PF13621">
    <property type="entry name" value="Cupin_8"/>
    <property type="match status" value="1"/>
</dbReference>
<dbReference type="Proteomes" id="UP000070138">
    <property type="component" value="Unassembled WGS sequence"/>
</dbReference>
<dbReference type="AlphaFoldDB" id="A0A137RJP0"/>
<reference evidence="2 3" key="2">
    <citation type="journal article" date="2016" name="Int. J. Syst. Evol. Microbiol.">
        <title>Vitellibacter aquimaris sp. nov., a marine bacterium isolated from seawater.</title>
        <authorList>
            <person name="Thevarajoo S."/>
            <person name="Selvaratnam C."/>
            <person name="Goh K.M."/>
            <person name="Hong K.W."/>
            <person name="Chan X.Y."/>
            <person name="Chan K.G."/>
            <person name="Chong C.S."/>
        </authorList>
    </citation>
    <scope>NUCLEOTIDE SEQUENCE [LARGE SCALE GENOMIC DNA]</scope>
    <source>
        <strain evidence="2 3">D-24</strain>
    </source>
</reference>
<accession>A0A137RJP0</accession>
<dbReference type="PANTHER" id="PTHR12461:SF105">
    <property type="entry name" value="HYPOXIA-INDUCIBLE FACTOR 1-ALPHA INHIBITOR"/>
    <property type="match status" value="1"/>
</dbReference>
<gene>
    <name evidence="2" type="ORF">LS48_03035</name>
</gene>
<protein>
    <submittedName>
        <fullName evidence="2">Cupin</fullName>
    </submittedName>
</protein>
<dbReference type="InterPro" id="IPR003347">
    <property type="entry name" value="JmjC_dom"/>
</dbReference>
<comment type="caution">
    <text evidence="2">The sequence shown here is derived from an EMBL/GenBank/DDBJ whole genome shotgun (WGS) entry which is preliminary data.</text>
</comment>
<proteinExistence type="predicted"/>
<dbReference type="STRING" id="1548749.LS48_03035"/>
<dbReference type="PROSITE" id="PS51184">
    <property type="entry name" value="JMJC"/>
    <property type="match status" value="1"/>
</dbReference>
<name>A0A137RJP0_9FLAO</name>
<keyword evidence="3" id="KW-1185">Reference proteome</keyword>
<evidence type="ECO:0000313" key="3">
    <source>
        <dbReference type="Proteomes" id="UP000070138"/>
    </source>
</evidence>
<dbReference type="EMBL" id="JRWG01000002">
    <property type="protein sequence ID" value="KXO00406.1"/>
    <property type="molecule type" value="Genomic_DNA"/>
</dbReference>
<organism evidence="2 3">
    <name type="scientific">Aequorivita aquimaris</name>
    <dbReference type="NCBI Taxonomy" id="1548749"/>
    <lineage>
        <taxon>Bacteria</taxon>
        <taxon>Pseudomonadati</taxon>
        <taxon>Bacteroidota</taxon>
        <taxon>Flavobacteriia</taxon>
        <taxon>Flavobacteriales</taxon>
        <taxon>Flavobacteriaceae</taxon>
        <taxon>Aequorivita</taxon>
    </lineage>
</organism>
<dbReference type="PANTHER" id="PTHR12461">
    <property type="entry name" value="HYPOXIA-INDUCIBLE FACTOR 1 ALPHA INHIBITOR-RELATED"/>
    <property type="match status" value="1"/>
</dbReference>